<organism evidence="1 2">
    <name type="scientific">Roseivivax jejudonensis</name>
    <dbReference type="NCBI Taxonomy" id="1529041"/>
    <lineage>
        <taxon>Bacteria</taxon>
        <taxon>Pseudomonadati</taxon>
        <taxon>Pseudomonadota</taxon>
        <taxon>Alphaproteobacteria</taxon>
        <taxon>Rhodobacterales</taxon>
        <taxon>Roseobacteraceae</taxon>
        <taxon>Roseivivax</taxon>
    </lineage>
</organism>
<dbReference type="Proteomes" id="UP000193570">
    <property type="component" value="Unassembled WGS sequence"/>
</dbReference>
<accession>A0A1X6Z222</accession>
<evidence type="ECO:0000313" key="2">
    <source>
        <dbReference type="Proteomes" id="UP000193570"/>
    </source>
</evidence>
<evidence type="ECO:0000313" key="1">
    <source>
        <dbReference type="EMBL" id="SLN38482.1"/>
    </source>
</evidence>
<dbReference type="InterPro" id="IPR029044">
    <property type="entry name" value="Nucleotide-diphossugar_trans"/>
</dbReference>
<sequence>MTTSGIIYITAGKTYTEDACHAAESARAANPGLGIDLFCDDPSIVPEGLFDKVHRIETPHRRSKVDCLHLSRFDRTLYLDSDTRVVTDLSDLFRVLERFDLAVCHAHARERKKTNAIWKTDIPSAFPQLNGGVLLYRRSPEVDAFLQDWASTFAEAGFGKDQVTLRELFWHTDLRWFVLPPEYNIRYAKYLDVWDPEEAQPKIKHFAEYNQMSAQKRKAKKKQGVLGRLFGR</sequence>
<dbReference type="Gene3D" id="3.90.550.10">
    <property type="entry name" value="Spore Coat Polysaccharide Biosynthesis Protein SpsA, Chain A"/>
    <property type="match status" value="1"/>
</dbReference>
<keyword evidence="1" id="KW-0808">Transferase</keyword>
<dbReference type="GO" id="GO:0016740">
    <property type="term" value="F:transferase activity"/>
    <property type="evidence" value="ECO:0007669"/>
    <property type="project" value="UniProtKB-KW"/>
</dbReference>
<gene>
    <name evidence="1" type="ORF">ROJ8625_01771</name>
</gene>
<dbReference type="AlphaFoldDB" id="A0A1X6Z222"/>
<protein>
    <submittedName>
        <fullName evidence="1">Glycosyl transferase family 8</fullName>
    </submittedName>
</protein>
<reference evidence="1 2" key="1">
    <citation type="submission" date="2017-03" db="EMBL/GenBank/DDBJ databases">
        <authorList>
            <person name="Afonso C.L."/>
            <person name="Miller P.J."/>
            <person name="Scott M.A."/>
            <person name="Spackman E."/>
            <person name="Goraichik I."/>
            <person name="Dimitrov K.M."/>
            <person name="Suarez D.L."/>
            <person name="Swayne D.E."/>
        </authorList>
    </citation>
    <scope>NUCLEOTIDE SEQUENCE [LARGE SCALE GENOMIC DNA]</scope>
    <source>
        <strain evidence="1 2">CECT 8625</strain>
    </source>
</reference>
<dbReference type="OrthoDB" id="181606at2"/>
<name>A0A1X6Z222_9RHOB</name>
<dbReference type="SUPFAM" id="SSF53448">
    <property type="entry name" value="Nucleotide-diphospho-sugar transferases"/>
    <property type="match status" value="1"/>
</dbReference>
<dbReference type="RefSeq" id="WP_085791502.1">
    <property type="nucleotide sequence ID" value="NZ_FWFK01000003.1"/>
</dbReference>
<dbReference type="EMBL" id="FWFK01000003">
    <property type="protein sequence ID" value="SLN38482.1"/>
    <property type="molecule type" value="Genomic_DNA"/>
</dbReference>
<proteinExistence type="predicted"/>
<keyword evidence="2" id="KW-1185">Reference proteome</keyword>